<feature type="transmembrane region" description="Helical" evidence="12">
    <location>
        <begin position="285"/>
        <end position="306"/>
    </location>
</feature>
<gene>
    <name evidence="12" type="primary">inx</name>
    <name evidence="13" type="ORF">ILUMI_24209</name>
</gene>
<dbReference type="PRINTS" id="PR01262">
    <property type="entry name" value="INNEXIN"/>
</dbReference>
<keyword evidence="6" id="KW-0303">Gap junction</keyword>
<comment type="subcellular location">
    <subcellularLocation>
        <location evidence="1">Cell junction</location>
        <location evidence="1">Gap junction</location>
    </subcellularLocation>
    <subcellularLocation>
        <location evidence="2 12">Cell membrane</location>
        <topology evidence="2 12">Multi-pass membrane protein</topology>
    </subcellularLocation>
</comment>
<evidence type="ECO:0000256" key="1">
    <source>
        <dbReference type="ARBA" id="ARBA00004610"/>
    </source>
</evidence>
<dbReference type="GO" id="GO:0005243">
    <property type="term" value="F:gap junction channel activity"/>
    <property type="evidence" value="ECO:0007669"/>
    <property type="project" value="TreeGrafter"/>
</dbReference>
<evidence type="ECO:0000256" key="12">
    <source>
        <dbReference type="RuleBase" id="RU010713"/>
    </source>
</evidence>
<organism evidence="13 14">
    <name type="scientific">Ignelater luminosus</name>
    <name type="common">Cucubano</name>
    <name type="synonym">Pyrophorus luminosus</name>
    <dbReference type="NCBI Taxonomy" id="2038154"/>
    <lineage>
        <taxon>Eukaryota</taxon>
        <taxon>Metazoa</taxon>
        <taxon>Ecdysozoa</taxon>
        <taxon>Arthropoda</taxon>
        <taxon>Hexapoda</taxon>
        <taxon>Insecta</taxon>
        <taxon>Pterygota</taxon>
        <taxon>Neoptera</taxon>
        <taxon>Endopterygota</taxon>
        <taxon>Coleoptera</taxon>
        <taxon>Polyphaga</taxon>
        <taxon>Elateriformia</taxon>
        <taxon>Elateroidea</taxon>
        <taxon>Elateridae</taxon>
        <taxon>Agrypninae</taxon>
        <taxon>Pyrophorini</taxon>
        <taxon>Ignelater</taxon>
    </lineage>
</organism>
<proteinExistence type="inferred from homology"/>
<evidence type="ECO:0000256" key="6">
    <source>
        <dbReference type="ARBA" id="ARBA00022868"/>
    </source>
</evidence>
<evidence type="ECO:0000256" key="3">
    <source>
        <dbReference type="ARBA" id="ARBA00022448"/>
    </source>
</evidence>
<comment type="function">
    <text evidence="12">Structural component of the gap junctions.</text>
</comment>
<feature type="transmembrane region" description="Helical" evidence="12">
    <location>
        <begin position="114"/>
        <end position="136"/>
    </location>
</feature>
<evidence type="ECO:0000313" key="14">
    <source>
        <dbReference type="Proteomes" id="UP000801492"/>
    </source>
</evidence>
<dbReference type="OrthoDB" id="5867527at2759"/>
<keyword evidence="3 12" id="KW-0813">Transport</keyword>
<sequence length="411" mass="47657">MLKTFEELRKNFKLKPHGYNIDNMVFKLHYRITVLMLLVATVLVTSQQYIGEHIRCISDKGIPAHVMNTFCFFTSTFTVIKHLNSSLLDAENLAHPGVGPMGVNTDEPIKRHAYYQWVPFVLFGQAIMFYFTHLLWKKLEGGRLRRLVDGLQFAAFALEDKEIQVKDTKIPTKQARDEKVKQIRQAFMGRIYINRSWSRGLIFCEALNVLHVILQFYITNKFLSGQFLNLGPEIIEHGVDSSVDILDVVFPKVTKCTFYKYGPSGSIQSHDAMCVMALNIINDKIYIMLWFWFVALFILSSLALLWRGLTVILHAKSQKFNEVVFANACPGKLNPWRVLRVTRYCSFTDWLFLYYLSKNMDGYVFRDLFISLAEELDQQTETPLLIDVLDADNSDSDEKKEKELNDLRKDK</sequence>
<keyword evidence="11 12" id="KW-0407">Ion channel</keyword>
<dbReference type="AlphaFoldDB" id="A0A8K0CAN2"/>
<dbReference type="Proteomes" id="UP000801492">
    <property type="component" value="Unassembled WGS sequence"/>
</dbReference>
<dbReference type="PROSITE" id="PS51013">
    <property type="entry name" value="PANNEXIN"/>
    <property type="match status" value="1"/>
</dbReference>
<feature type="transmembrane region" description="Helical" evidence="12">
    <location>
        <begin position="200"/>
        <end position="218"/>
    </location>
</feature>
<evidence type="ECO:0000313" key="13">
    <source>
        <dbReference type="EMBL" id="KAF2881961.1"/>
    </source>
</evidence>
<evidence type="ECO:0000256" key="8">
    <source>
        <dbReference type="ARBA" id="ARBA00022989"/>
    </source>
</evidence>
<evidence type="ECO:0000256" key="7">
    <source>
        <dbReference type="ARBA" id="ARBA00022949"/>
    </source>
</evidence>
<keyword evidence="5 12" id="KW-0812">Transmembrane</keyword>
<evidence type="ECO:0000256" key="2">
    <source>
        <dbReference type="ARBA" id="ARBA00004651"/>
    </source>
</evidence>
<keyword evidence="9 12" id="KW-0406">Ion transport</keyword>
<comment type="similarity">
    <text evidence="12">Belongs to the pannexin family.</text>
</comment>
<name>A0A8K0CAN2_IGNLU</name>
<evidence type="ECO:0000256" key="4">
    <source>
        <dbReference type="ARBA" id="ARBA00022475"/>
    </source>
</evidence>
<keyword evidence="10 12" id="KW-0472">Membrane</keyword>
<feature type="transmembrane region" description="Helical" evidence="12">
    <location>
        <begin position="28"/>
        <end position="50"/>
    </location>
</feature>
<dbReference type="PANTHER" id="PTHR11893:SF38">
    <property type="entry name" value="INNEXIN INX7"/>
    <property type="match status" value="1"/>
</dbReference>
<keyword evidence="14" id="KW-1185">Reference proteome</keyword>
<evidence type="ECO:0000256" key="5">
    <source>
        <dbReference type="ARBA" id="ARBA00022692"/>
    </source>
</evidence>
<dbReference type="GO" id="GO:0034220">
    <property type="term" value="P:monoatomic ion transmembrane transport"/>
    <property type="evidence" value="ECO:0007669"/>
    <property type="project" value="UniProtKB-KW"/>
</dbReference>
<dbReference type="GO" id="GO:0005921">
    <property type="term" value="C:gap junction"/>
    <property type="evidence" value="ECO:0007669"/>
    <property type="project" value="UniProtKB-SubCell"/>
</dbReference>
<comment type="caution">
    <text evidence="13">The sequence shown here is derived from an EMBL/GenBank/DDBJ whole genome shotgun (WGS) entry which is preliminary data.</text>
</comment>
<dbReference type="GO" id="GO:0005886">
    <property type="term" value="C:plasma membrane"/>
    <property type="evidence" value="ECO:0007669"/>
    <property type="project" value="UniProtKB-SubCell"/>
</dbReference>
<evidence type="ECO:0000256" key="10">
    <source>
        <dbReference type="ARBA" id="ARBA00023136"/>
    </source>
</evidence>
<keyword evidence="4" id="KW-1003">Cell membrane</keyword>
<reference evidence="13" key="1">
    <citation type="submission" date="2019-08" db="EMBL/GenBank/DDBJ databases">
        <title>The genome of the North American firefly Photinus pyralis.</title>
        <authorList>
            <consortium name="Photinus pyralis genome working group"/>
            <person name="Fallon T.R."/>
            <person name="Sander Lower S.E."/>
            <person name="Weng J.-K."/>
        </authorList>
    </citation>
    <scope>NUCLEOTIDE SEQUENCE</scope>
    <source>
        <strain evidence="13">TRF0915ILg1</strain>
        <tissue evidence="13">Whole body</tissue>
    </source>
</reference>
<dbReference type="EMBL" id="VTPC01090673">
    <property type="protein sequence ID" value="KAF2881961.1"/>
    <property type="molecule type" value="Genomic_DNA"/>
</dbReference>
<evidence type="ECO:0000256" key="9">
    <source>
        <dbReference type="ARBA" id="ARBA00023065"/>
    </source>
</evidence>
<evidence type="ECO:0000256" key="11">
    <source>
        <dbReference type="ARBA" id="ARBA00023303"/>
    </source>
</evidence>
<accession>A0A8K0CAN2</accession>
<dbReference type="Pfam" id="PF00876">
    <property type="entry name" value="Innexin"/>
    <property type="match status" value="1"/>
</dbReference>
<keyword evidence="8 12" id="KW-1133">Transmembrane helix</keyword>
<dbReference type="GO" id="GO:0007602">
    <property type="term" value="P:phototransduction"/>
    <property type="evidence" value="ECO:0007669"/>
    <property type="project" value="TreeGrafter"/>
</dbReference>
<dbReference type="InterPro" id="IPR000990">
    <property type="entry name" value="Innexin"/>
</dbReference>
<keyword evidence="7" id="KW-0965">Cell junction</keyword>
<dbReference type="PANTHER" id="PTHR11893">
    <property type="entry name" value="INNEXIN"/>
    <property type="match status" value="1"/>
</dbReference>
<protein>
    <recommendedName>
        <fullName evidence="12">Innexin</fullName>
    </recommendedName>
</protein>